<dbReference type="GO" id="GO:0000184">
    <property type="term" value="P:nuclear-transcribed mRNA catabolic process, nonsense-mediated decay"/>
    <property type="evidence" value="ECO:0007669"/>
    <property type="project" value="TreeGrafter"/>
</dbReference>
<evidence type="ECO:0000256" key="1">
    <source>
        <dbReference type="SAM" id="MobiDB-lite"/>
    </source>
</evidence>
<dbReference type="STRING" id="104259.A0A0F7TIF3"/>
<dbReference type="InterPro" id="IPR045153">
    <property type="entry name" value="Est1/Ebs1-like"/>
</dbReference>
<dbReference type="Gene3D" id="1.25.40.10">
    <property type="entry name" value="Tetratricopeptide repeat domain"/>
    <property type="match status" value="1"/>
</dbReference>
<organism evidence="3 4">
    <name type="scientific">Penicillium brasilianum</name>
    <dbReference type="NCBI Taxonomy" id="104259"/>
    <lineage>
        <taxon>Eukaryota</taxon>
        <taxon>Fungi</taxon>
        <taxon>Dikarya</taxon>
        <taxon>Ascomycota</taxon>
        <taxon>Pezizomycotina</taxon>
        <taxon>Eurotiomycetes</taxon>
        <taxon>Eurotiomycetidae</taxon>
        <taxon>Eurotiales</taxon>
        <taxon>Aspergillaceae</taxon>
        <taxon>Penicillium</taxon>
    </lineage>
</organism>
<dbReference type="FunFam" id="1.25.40.10:FF:000202">
    <property type="entry name" value="Unplaced genomic scaffold supercont1.7, whole genome shotgun sequence"/>
    <property type="match status" value="1"/>
</dbReference>
<dbReference type="PANTHER" id="PTHR15696:SF0">
    <property type="entry name" value="TELOMERASE-BINDING PROTEIN EST1A"/>
    <property type="match status" value="1"/>
</dbReference>
<dbReference type="InterPro" id="IPR018834">
    <property type="entry name" value="DNA/RNA-bd_Est1-type"/>
</dbReference>
<dbReference type="AlphaFoldDB" id="A0A0F7TIF3"/>
<accession>A0A0F7TIF3</accession>
<dbReference type="SUPFAM" id="SSF48452">
    <property type="entry name" value="TPR-like"/>
    <property type="match status" value="1"/>
</dbReference>
<dbReference type="GO" id="GO:0005697">
    <property type="term" value="C:telomerase holoenzyme complex"/>
    <property type="evidence" value="ECO:0007669"/>
    <property type="project" value="TreeGrafter"/>
</dbReference>
<dbReference type="GO" id="GO:0042162">
    <property type="term" value="F:telomeric DNA binding"/>
    <property type="evidence" value="ECO:0007669"/>
    <property type="project" value="TreeGrafter"/>
</dbReference>
<dbReference type="GO" id="GO:0070034">
    <property type="term" value="F:telomerase RNA binding"/>
    <property type="evidence" value="ECO:0007669"/>
    <property type="project" value="TreeGrafter"/>
</dbReference>
<evidence type="ECO:0000313" key="3">
    <source>
        <dbReference type="EMBL" id="CEJ55672.1"/>
    </source>
</evidence>
<evidence type="ECO:0000259" key="2">
    <source>
        <dbReference type="Pfam" id="PF10373"/>
    </source>
</evidence>
<evidence type="ECO:0000313" key="4">
    <source>
        <dbReference type="Proteomes" id="UP000042958"/>
    </source>
</evidence>
<dbReference type="EMBL" id="CDHK01000002">
    <property type="protein sequence ID" value="CEJ55672.1"/>
    <property type="molecule type" value="Genomic_DNA"/>
</dbReference>
<reference evidence="4" key="1">
    <citation type="journal article" date="2015" name="Genome Announc.">
        <title>Draft genome sequence of the fungus Penicillium brasilianum MG11.</title>
        <authorList>
            <person name="Horn F."/>
            <person name="Linde J."/>
            <person name="Mattern D.J."/>
            <person name="Walther G."/>
            <person name="Guthke R."/>
            <person name="Brakhage A.A."/>
            <person name="Valiante V."/>
        </authorList>
    </citation>
    <scope>NUCLEOTIDE SEQUENCE [LARGE SCALE GENOMIC DNA]</scope>
    <source>
        <strain evidence="4">MG11</strain>
    </source>
</reference>
<dbReference type="OrthoDB" id="2017974at2759"/>
<protein>
    <recommendedName>
        <fullName evidence="2">DNA/RNA-binding domain-containing protein</fullName>
    </recommendedName>
</protein>
<sequence length="568" mass="64515">MPQCLNDAATEDTSTQKKGLLTDGSAPIQRKKDDDSMELYSPSTAHDSGHESDYECDGPHSINSSKSETASAVSPYMGTLEMLKRPHTDWELTEEAKRIYAQVALVEKTCKAQLSHTRWQELISWHQLLLQKQQEFFLASQHHSASSELRLIAEKYAMPARMWKYGIHNFLNRLKENLPSTLDYIRSFINFAISIIMPLLKNAPDFNGTWTECLGDLARYRMAMEEFNMKDRKVWAAASRYWYNQNAGMSPTIGRIQHHLGILSRANPLQQLFHYTKALVSVSPFPDTRDVMELLFSPYRELDMASSQHTMTTAFLATHCALYHGQPADEFFTLATHFLLLLREEAVQDQTGVYIMSCNFAAILQYGDPEAIVALELTQEDGESVSFKDARGLTPSSVHLHPMAQQGATLSFKTLSILLDSIKGGGVSSCAHISLSFIWGLALRPKAMQRLQEFIPWASIARFLNTLIGPDIIFDKIEDRAFPLYKGAARYFPEDFLIRGLTWSQLYYPHDFFQETASTKEKSVIEDPSIGISRKHRCLWLGVRIVTATSGRWIIYNHRKFDITQVCG</sequence>
<dbReference type="InterPro" id="IPR011990">
    <property type="entry name" value="TPR-like_helical_dom_sf"/>
</dbReference>
<gene>
    <name evidence="3" type="ORF">PMG11_01920</name>
</gene>
<feature type="compositionally biased region" description="Polar residues" evidence="1">
    <location>
        <begin position="61"/>
        <end position="70"/>
    </location>
</feature>
<keyword evidence="4" id="KW-1185">Reference proteome</keyword>
<dbReference type="Proteomes" id="UP000042958">
    <property type="component" value="Unassembled WGS sequence"/>
</dbReference>
<name>A0A0F7TIF3_PENBI</name>
<proteinExistence type="predicted"/>
<dbReference type="PANTHER" id="PTHR15696">
    <property type="entry name" value="SMG-7 SUPPRESSOR WITH MORPHOLOGICAL EFFECT ON GENITALIA PROTEIN 7"/>
    <property type="match status" value="1"/>
</dbReference>
<feature type="region of interest" description="Disordered" evidence="1">
    <location>
        <begin position="1"/>
        <end position="70"/>
    </location>
</feature>
<feature type="domain" description="DNA/RNA-binding" evidence="2">
    <location>
        <begin position="242"/>
        <end position="344"/>
    </location>
</feature>
<dbReference type="Pfam" id="PF10373">
    <property type="entry name" value="EST1_DNA_bind"/>
    <property type="match status" value="1"/>
</dbReference>